<evidence type="ECO:0000256" key="4">
    <source>
        <dbReference type="ARBA" id="ARBA00022989"/>
    </source>
</evidence>
<keyword evidence="2" id="KW-0813">Transport</keyword>
<evidence type="ECO:0000256" key="3">
    <source>
        <dbReference type="ARBA" id="ARBA00022692"/>
    </source>
</evidence>
<dbReference type="eggNOG" id="KOG2615">
    <property type="taxonomic scope" value="Eukaryota"/>
</dbReference>
<keyword evidence="9" id="KW-1185">Reference proteome</keyword>
<dbReference type="PROSITE" id="PS00216">
    <property type="entry name" value="SUGAR_TRANSPORT_1"/>
    <property type="match status" value="1"/>
</dbReference>
<feature type="transmembrane region" description="Helical" evidence="6">
    <location>
        <begin position="402"/>
        <end position="424"/>
    </location>
</feature>
<keyword evidence="5 6" id="KW-0472">Membrane</keyword>
<dbReference type="Proteomes" id="UP000054408">
    <property type="component" value="Unassembled WGS sequence"/>
</dbReference>
<comment type="subcellular location">
    <subcellularLocation>
        <location evidence="1">Membrane</location>
        <topology evidence="1">Multi-pass membrane protein</topology>
    </subcellularLocation>
</comment>
<gene>
    <name evidence="8" type="ORF">AMSG_07005</name>
</gene>
<dbReference type="OrthoDB" id="440882at2759"/>
<evidence type="ECO:0000256" key="6">
    <source>
        <dbReference type="SAM" id="Phobius"/>
    </source>
</evidence>
<evidence type="ECO:0000256" key="5">
    <source>
        <dbReference type="ARBA" id="ARBA00023136"/>
    </source>
</evidence>
<feature type="transmembrane region" description="Helical" evidence="6">
    <location>
        <begin position="430"/>
        <end position="450"/>
    </location>
</feature>
<feature type="domain" description="Major facilitator superfamily (MFS) profile" evidence="7">
    <location>
        <begin position="10"/>
        <end position="455"/>
    </location>
</feature>
<dbReference type="InterPro" id="IPR036259">
    <property type="entry name" value="MFS_trans_sf"/>
</dbReference>
<dbReference type="PROSITE" id="PS50850">
    <property type="entry name" value="MFS"/>
    <property type="match status" value="1"/>
</dbReference>
<sequence length="476" mass="48913">MRGVSVGRTSLAVVYAVQFLDALGFALLMPILPFYLKTLDGYSYQYRGLWYGGVTGAYSFGQLLGSGVLGVLSDRMGRKPVLVCGLLGGAGLMVYTAFAPSVIHLLAARFLAGLSAGTGGVCGAYISDVTAKDVRSKYMGLLGAMVGLGLIAGPGLGGLVASLAGVRTAFRYLALGSSGMLFVTALGSVRLFNEPPDEAVGSAASVASVASLQRTLAINSASAVAGAEGEPLLPVASKSRAGAGRRVRITPALFAKLMRSRSVLLLCISSFMYACLFVAFEIATPLYLIATFDISAGHVGLLFTVVGVVLIIVQAGFFSRIMRGVGGPRRLVVGALLCLSVPVSVALPFQPTLLTFALLTVLLIIGQALVVPSLAVMASVLSEGANGTVLGVRRSFVSAARAIGPLAVGALYDTSATAILPHAIRHHHHILPYWVGAVCGLFSAACAFGISRAAVSLAADPAPDDEDAARDGSESD</sequence>
<evidence type="ECO:0000313" key="9">
    <source>
        <dbReference type="Proteomes" id="UP000054408"/>
    </source>
</evidence>
<feature type="transmembrane region" description="Helical" evidence="6">
    <location>
        <begin position="48"/>
        <end position="69"/>
    </location>
</feature>
<feature type="transmembrane region" description="Helical" evidence="6">
    <location>
        <begin position="81"/>
        <end position="100"/>
    </location>
</feature>
<feature type="transmembrane region" description="Helical" evidence="6">
    <location>
        <begin position="263"/>
        <end position="290"/>
    </location>
</feature>
<evidence type="ECO:0000313" key="8">
    <source>
        <dbReference type="EMBL" id="KNC51028.1"/>
    </source>
</evidence>
<accession>A0A0L0DI87</accession>
<dbReference type="InterPro" id="IPR001958">
    <property type="entry name" value="Tet-R_TetA/multi-R_MdtG-like"/>
</dbReference>
<feature type="transmembrane region" description="Helical" evidence="6">
    <location>
        <begin position="12"/>
        <end position="36"/>
    </location>
</feature>
<dbReference type="STRING" id="461836.A0A0L0DI87"/>
<dbReference type="RefSeq" id="XP_013756495.1">
    <property type="nucleotide sequence ID" value="XM_013901041.1"/>
</dbReference>
<dbReference type="InterPro" id="IPR005829">
    <property type="entry name" value="Sugar_transporter_CS"/>
</dbReference>
<dbReference type="InterPro" id="IPR020846">
    <property type="entry name" value="MFS_dom"/>
</dbReference>
<dbReference type="AlphaFoldDB" id="A0A0L0DI87"/>
<keyword evidence="3 6" id="KW-0812">Transmembrane</keyword>
<dbReference type="GO" id="GO:0022857">
    <property type="term" value="F:transmembrane transporter activity"/>
    <property type="evidence" value="ECO:0007669"/>
    <property type="project" value="InterPro"/>
</dbReference>
<dbReference type="CDD" id="cd17325">
    <property type="entry name" value="MFS_MdtG_SLC18_like"/>
    <property type="match status" value="1"/>
</dbReference>
<dbReference type="SUPFAM" id="SSF103473">
    <property type="entry name" value="MFS general substrate transporter"/>
    <property type="match status" value="1"/>
</dbReference>
<reference evidence="8 9" key="1">
    <citation type="submission" date="2010-05" db="EMBL/GenBank/DDBJ databases">
        <title>The Genome Sequence of Thecamonas trahens ATCC 50062.</title>
        <authorList>
            <consortium name="The Broad Institute Genome Sequencing Platform"/>
            <person name="Russ C."/>
            <person name="Cuomo C."/>
            <person name="Shea T."/>
            <person name="Young S.K."/>
            <person name="Zeng Q."/>
            <person name="Koehrsen M."/>
            <person name="Haas B."/>
            <person name="Borodovsky M."/>
            <person name="Guigo R."/>
            <person name="Alvarado L."/>
            <person name="Berlin A."/>
            <person name="Bochicchio J."/>
            <person name="Borenstein D."/>
            <person name="Chapman S."/>
            <person name="Chen Z."/>
            <person name="Freedman E."/>
            <person name="Gellesch M."/>
            <person name="Goldberg J."/>
            <person name="Griggs A."/>
            <person name="Gujja S."/>
            <person name="Heilman E."/>
            <person name="Heiman D."/>
            <person name="Hepburn T."/>
            <person name="Howarth C."/>
            <person name="Jen D."/>
            <person name="Larson L."/>
            <person name="Mehta T."/>
            <person name="Park D."/>
            <person name="Pearson M."/>
            <person name="Roberts A."/>
            <person name="Saif S."/>
            <person name="Shenoy N."/>
            <person name="Sisk P."/>
            <person name="Stolte C."/>
            <person name="Sykes S."/>
            <person name="Thomson T."/>
            <person name="Walk T."/>
            <person name="White J."/>
            <person name="Yandava C."/>
            <person name="Burger G."/>
            <person name="Gray M.W."/>
            <person name="Holland P.W.H."/>
            <person name="King N."/>
            <person name="Lang F.B.F."/>
            <person name="Roger A.J."/>
            <person name="Ruiz-Trillo I."/>
            <person name="Lander E."/>
            <person name="Nusbaum C."/>
        </authorList>
    </citation>
    <scope>NUCLEOTIDE SEQUENCE [LARGE SCALE GENOMIC DNA]</scope>
    <source>
        <strain evidence="8 9">ATCC 50062</strain>
    </source>
</reference>
<dbReference type="EMBL" id="GL349464">
    <property type="protein sequence ID" value="KNC51028.1"/>
    <property type="molecule type" value="Genomic_DNA"/>
</dbReference>
<dbReference type="InterPro" id="IPR011701">
    <property type="entry name" value="MFS"/>
</dbReference>
<dbReference type="PANTHER" id="PTHR23504:SF15">
    <property type="entry name" value="MAJOR FACILITATOR SUPERFAMILY (MFS) PROFILE DOMAIN-CONTAINING PROTEIN"/>
    <property type="match status" value="1"/>
</dbReference>
<name>A0A0L0DI87_THETB</name>
<protein>
    <submittedName>
        <fullName evidence="8">MFS superfamily transporter</fullName>
    </submittedName>
</protein>
<dbReference type="Gene3D" id="1.20.1250.20">
    <property type="entry name" value="MFS general substrate transporter like domains"/>
    <property type="match status" value="1"/>
</dbReference>
<dbReference type="Pfam" id="PF07690">
    <property type="entry name" value="MFS_1"/>
    <property type="match status" value="1"/>
</dbReference>
<evidence type="ECO:0000259" key="7">
    <source>
        <dbReference type="PROSITE" id="PS50850"/>
    </source>
</evidence>
<proteinExistence type="predicted"/>
<dbReference type="PANTHER" id="PTHR23504">
    <property type="entry name" value="MAJOR FACILITATOR SUPERFAMILY DOMAIN-CONTAINING PROTEIN 10"/>
    <property type="match status" value="1"/>
</dbReference>
<feature type="transmembrane region" description="Helical" evidence="6">
    <location>
        <begin position="138"/>
        <end position="164"/>
    </location>
</feature>
<feature type="transmembrane region" description="Helical" evidence="6">
    <location>
        <begin position="356"/>
        <end position="381"/>
    </location>
</feature>
<evidence type="ECO:0000256" key="2">
    <source>
        <dbReference type="ARBA" id="ARBA00022448"/>
    </source>
</evidence>
<feature type="transmembrane region" description="Helical" evidence="6">
    <location>
        <begin position="106"/>
        <end position="126"/>
    </location>
</feature>
<organism evidence="8 9">
    <name type="scientific">Thecamonas trahens ATCC 50062</name>
    <dbReference type="NCBI Taxonomy" id="461836"/>
    <lineage>
        <taxon>Eukaryota</taxon>
        <taxon>Apusozoa</taxon>
        <taxon>Apusomonadida</taxon>
        <taxon>Apusomonadidae</taxon>
        <taxon>Thecamonas</taxon>
    </lineage>
</organism>
<dbReference type="PRINTS" id="PR01035">
    <property type="entry name" value="TCRTETA"/>
</dbReference>
<feature type="transmembrane region" description="Helical" evidence="6">
    <location>
        <begin position="296"/>
        <end position="319"/>
    </location>
</feature>
<dbReference type="OMA" id="CANGAMP"/>
<dbReference type="GO" id="GO:0016020">
    <property type="term" value="C:membrane"/>
    <property type="evidence" value="ECO:0007669"/>
    <property type="project" value="UniProtKB-SubCell"/>
</dbReference>
<feature type="transmembrane region" description="Helical" evidence="6">
    <location>
        <begin position="170"/>
        <end position="192"/>
    </location>
</feature>
<evidence type="ECO:0000256" key="1">
    <source>
        <dbReference type="ARBA" id="ARBA00004141"/>
    </source>
</evidence>
<feature type="transmembrane region" description="Helical" evidence="6">
    <location>
        <begin position="331"/>
        <end position="350"/>
    </location>
</feature>
<dbReference type="GeneID" id="25566045"/>
<keyword evidence="4 6" id="KW-1133">Transmembrane helix</keyword>